<dbReference type="InterPro" id="IPR021109">
    <property type="entry name" value="Peptidase_aspartic_dom_sf"/>
</dbReference>
<dbReference type="PROSITE" id="PS51767">
    <property type="entry name" value="PEPTIDASE_A1"/>
    <property type="match status" value="1"/>
</dbReference>
<accession>A0AB34PR26</accession>
<keyword evidence="2" id="KW-1015">Disulfide bond</keyword>
<dbReference type="Pfam" id="PF00026">
    <property type="entry name" value="Asp"/>
    <property type="match status" value="1"/>
</dbReference>
<proteinExistence type="inferred from homology"/>
<evidence type="ECO:0000256" key="3">
    <source>
        <dbReference type="SAM" id="MobiDB-lite"/>
    </source>
</evidence>
<dbReference type="GO" id="GO:0006508">
    <property type="term" value="P:proteolysis"/>
    <property type="evidence" value="ECO:0007669"/>
    <property type="project" value="InterPro"/>
</dbReference>
<dbReference type="SMR" id="A0AB34PR26"/>
<gene>
    <name evidence="7" type="ORF">MG3_05194</name>
</gene>
<dbReference type="AlphaFoldDB" id="A0AB34PR26"/>
<evidence type="ECO:0000313" key="8">
    <source>
        <dbReference type="Proteomes" id="UP000030161"/>
    </source>
</evidence>
<evidence type="ECO:0000256" key="2">
    <source>
        <dbReference type="ARBA" id="ARBA00023157"/>
    </source>
</evidence>
<evidence type="ECO:0000256" key="4">
    <source>
        <dbReference type="SAM" id="Phobius"/>
    </source>
</evidence>
<evidence type="ECO:0000259" key="6">
    <source>
        <dbReference type="PROSITE" id="PS51767"/>
    </source>
</evidence>
<dbReference type="InterPro" id="IPR001461">
    <property type="entry name" value="Aspartic_peptidase_A1"/>
</dbReference>
<reference evidence="7 8" key="1">
    <citation type="submission" date="2013-12" db="EMBL/GenBank/DDBJ databases">
        <title>The Genome Sequence of Candida albicans P78048.</title>
        <authorList>
            <consortium name="The Broad Institute Genome Sequencing Platform"/>
            <consortium name="The Broad Institute Genome Sequencing Center for Infectious Disease"/>
            <person name="Cuomo C."/>
            <person name="Bennett R."/>
            <person name="Hirakawa M."/>
            <person name="Noverr M."/>
            <person name="Mitchell A."/>
            <person name="Young S.K."/>
            <person name="Zeng Q."/>
            <person name="Gargeya S."/>
            <person name="Fitzgerald M."/>
            <person name="Abouelleil A."/>
            <person name="Alvarado L."/>
            <person name="Berlin A.M."/>
            <person name="Chapman S.B."/>
            <person name="Dewar J."/>
            <person name="Goldberg J."/>
            <person name="Griggs A."/>
            <person name="Gujja S."/>
            <person name="Hansen M."/>
            <person name="Howarth C."/>
            <person name="Imamovic A."/>
            <person name="Larimer J."/>
            <person name="McCowan C."/>
            <person name="Murphy C."/>
            <person name="Pearson M."/>
            <person name="Priest M."/>
            <person name="Roberts A."/>
            <person name="Saif S."/>
            <person name="Shea T."/>
            <person name="Sykes S."/>
            <person name="Wortman J."/>
            <person name="Nusbaum C."/>
            <person name="Birren B."/>
        </authorList>
    </citation>
    <scope>NUCLEOTIDE SEQUENCE [LARGE SCALE GENOMIC DNA]</scope>
    <source>
        <strain evidence="7 8">P78048</strain>
    </source>
</reference>
<comment type="similarity">
    <text evidence="1">Belongs to the peptidase A1 family.</text>
</comment>
<feature type="region of interest" description="Disordered" evidence="3">
    <location>
        <begin position="37"/>
        <end position="113"/>
    </location>
</feature>
<evidence type="ECO:0000256" key="1">
    <source>
        <dbReference type="ARBA" id="ARBA00007447"/>
    </source>
</evidence>
<sequence>MNKTISLLYSLLILIIQVGAARKDAQTTPIIVAPEAKTTTTTSSSLSSSTTTTTGKPNNGKKSPGKPTTDSNDIVQITLQRPTTPPLLSQETQLKGSGDTKAGQAISGSTTTSVPSSIIYENNEDKSLFKVLFTIPPNDIFYNADFNFGNNDTNNDIQLRLDLIQPEIWVLNKYNFPPCEDFLANTNSPTTTKTTPSTFTSTMDYNYVLSCASYGAYTSSSNPEDMESPTPGVNVQNYQPYIIPYLNSLEASGEFVTDDISFNLTTGDPIEFKNMTFLDVNDSNALVGGLGLAGTPKGSGFLYSLVDQGIIESPGYSLWFSNDSNPDTAIAQLLPGVINQKYYVGNFYQFDMIPHTGFRYNASYQEQNQDLFNLILPVIQISDILMVNLNSGQKLTMKSNDDQIPVLLDSRASNFYLPLEVIINLAIQTRAYYSSELTRWLVTCHPLLDVKAAIEIQIGGLTVSVPISKFIGRAVYNGSSLNFENGAEACVLKVVPSSVTGYNMLGLPFLKQIYLAVDNEGKKIALANSNKYLKMTKQDIFNDVANPDQHVYNNTAGELADITNSNSSSSDTTSSIESGNSGISGNSIDYIKSGKIPFATVYSESTEGTFIYSSLSQTSGATVILDIPARFSGASIKSGLIYLNGDSSTSVTTSAINSTSTSKAQANLNGQMNYVEVGTMKFPTAILSLVLSIFLIIITLL</sequence>
<dbReference type="SUPFAM" id="SSF50630">
    <property type="entry name" value="Acid proteases"/>
    <property type="match status" value="1"/>
</dbReference>
<dbReference type="PANTHER" id="PTHR47966:SF51">
    <property type="entry name" value="BETA-SITE APP-CLEAVING ENZYME, ISOFORM A-RELATED"/>
    <property type="match status" value="1"/>
</dbReference>
<keyword evidence="4" id="KW-0472">Membrane</keyword>
<keyword evidence="5" id="KW-0732">Signal</keyword>
<feature type="chain" id="PRO_5044308797" description="Peptidase A1 domain-containing protein" evidence="5">
    <location>
        <begin position="22"/>
        <end position="701"/>
    </location>
</feature>
<comment type="caution">
    <text evidence="7">The sequence shown here is derived from an EMBL/GenBank/DDBJ whole genome shotgun (WGS) entry which is preliminary data.</text>
</comment>
<evidence type="ECO:0000256" key="5">
    <source>
        <dbReference type="SAM" id="SignalP"/>
    </source>
</evidence>
<feature type="domain" description="Peptidase A1" evidence="6">
    <location>
        <begin position="142"/>
        <end position="527"/>
    </location>
</feature>
<name>A0AB34PR26_CANAX</name>
<dbReference type="EMBL" id="AJIX01000040">
    <property type="protein sequence ID" value="KGR05199.1"/>
    <property type="molecule type" value="Genomic_DNA"/>
</dbReference>
<feature type="transmembrane region" description="Helical" evidence="4">
    <location>
        <begin position="682"/>
        <end position="700"/>
    </location>
</feature>
<evidence type="ECO:0000313" key="7">
    <source>
        <dbReference type="EMBL" id="KGR05199.1"/>
    </source>
</evidence>
<organism evidence="7 8">
    <name type="scientific">Candida albicans P78048</name>
    <dbReference type="NCBI Taxonomy" id="1094989"/>
    <lineage>
        <taxon>Eukaryota</taxon>
        <taxon>Fungi</taxon>
        <taxon>Dikarya</taxon>
        <taxon>Ascomycota</taxon>
        <taxon>Saccharomycotina</taxon>
        <taxon>Pichiomycetes</taxon>
        <taxon>Debaryomycetaceae</taxon>
        <taxon>Candida/Lodderomyces clade</taxon>
        <taxon>Candida</taxon>
    </lineage>
</organism>
<feature type="compositionally biased region" description="Polar residues" evidence="3">
    <location>
        <begin position="68"/>
        <end position="95"/>
    </location>
</feature>
<protein>
    <recommendedName>
        <fullName evidence="6">Peptidase A1 domain-containing protein</fullName>
    </recommendedName>
</protein>
<dbReference type="PANTHER" id="PTHR47966">
    <property type="entry name" value="BETA-SITE APP-CLEAVING ENZYME, ISOFORM A-RELATED"/>
    <property type="match status" value="1"/>
</dbReference>
<keyword evidence="4" id="KW-0812">Transmembrane</keyword>
<feature type="compositionally biased region" description="Low complexity" evidence="3">
    <location>
        <begin position="38"/>
        <end position="67"/>
    </location>
</feature>
<dbReference type="Proteomes" id="UP000030161">
    <property type="component" value="Unassembled WGS sequence"/>
</dbReference>
<dbReference type="Gene3D" id="2.40.70.10">
    <property type="entry name" value="Acid Proteases"/>
    <property type="match status" value="2"/>
</dbReference>
<feature type="signal peptide" evidence="5">
    <location>
        <begin position="1"/>
        <end position="21"/>
    </location>
</feature>
<keyword evidence="4" id="KW-1133">Transmembrane helix</keyword>
<dbReference type="GO" id="GO:0004190">
    <property type="term" value="F:aspartic-type endopeptidase activity"/>
    <property type="evidence" value="ECO:0007669"/>
    <property type="project" value="InterPro"/>
</dbReference>
<dbReference type="InterPro" id="IPR033121">
    <property type="entry name" value="PEPTIDASE_A1"/>
</dbReference>